<sequence length="306" mass="32637">MIHDLTAAAVAVRWLLFLALMLLAGLPWFAGWLQRHVCAGLARPLPTLACAWAGAALVALALAAVQLLQITARMAGVGVHELDADTLGWVVGQTPLGHAWLLRSALLLTLAGLAWAWRRQPVGARRLGWLAALGMTSLATLPWNGHAGAGEGWHGWLQLGVDVVHLGAAAAWAGALAGFCVLALARSNRWLAALMRFLRPGLSIVAVLALTGLVRTHELVGWTWAAWTQSAYAGWLLLKLALFAAMLALAWRNRRQALSPGARGPAHQVFERHVRWRLYGETLLLVAVVAVVAVLGMTGPPMTPGG</sequence>
<dbReference type="AlphaFoldDB" id="A0A7V8JQ68"/>
<keyword evidence="5 6" id="KW-0472">Membrane</keyword>
<feature type="transmembrane region" description="Helical" evidence="6">
    <location>
        <begin position="97"/>
        <end position="115"/>
    </location>
</feature>
<feature type="transmembrane region" description="Helical" evidence="6">
    <location>
        <begin position="45"/>
        <end position="68"/>
    </location>
</feature>
<name>A0A7V8JQ68_9BURK</name>
<feature type="domain" description="Copper resistance protein D" evidence="7">
    <location>
        <begin position="192"/>
        <end position="295"/>
    </location>
</feature>
<dbReference type="Pfam" id="PF05425">
    <property type="entry name" value="CopD"/>
    <property type="match status" value="1"/>
</dbReference>
<gene>
    <name evidence="8" type="primary">copD</name>
    <name evidence="8" type="ORF">GAK30_02015</name>
</gene>
<accession>A0A7V8JQ68</accession>
<evidence type="ECO:0000259" key="7">
    <source>
        <dbReference type="Pfam" id="PF05425"/>
    </source>
</evidence>
<evidence type="ECO:0000256" key="4">
    <source>
        <dbReference type="ARBA" id="ARBA00022989"/>
    </source>
</evidence>
<proteinExistence type="predicted"/>
<feature type="transmembrane region" description="Helical" evidence="6">
    <location>
        <begin position="234"/>
        <end position="251"/>
    </location>
</feature>
<feature type="transmembrane region" description="Helical" evidence="6">
    <location>
        <begin position="163"/>
        <end position="185"/>
    </location>
</feature>
<evidence type="ECO:0000313" key="9">
    <source>
        <dbReference type="Proteomes" id="UP000461670"/>
    </source>
</evidence>
<evidence type="ECO:0000313" key="8">
    <source>
        <dbReference type="EMBL" id="KAF1021252.1"/>
    </source>
</evidence>
<evidence type="ECO:0000256" key="3">
    <source>
        <dbReference type="ARBA" id="ARBA00022692"/>
    </source>
</evidence>
<keyword evidence="2" id="KW-1003">Cell membrane</keyword>
<dbReference type="GO" id="GO:0006825">
    <property type="term" value="P:copper ion transport"/>
    <property type="evidence" value="ECO:0007669"/>
    <property type="project" value="InterPro"/>
</dbReference>
<keyword evidence="4 6" id="KW-1133">Transmembrane helix</keyword>
<comment type="caution">
    <text evidence="8">The sequence shown here is derived from an EMBL/GenBank/DDBJ whole genome shotgun (WGS) entry which is preliminary data.</text>
</comment>
<dbReference type="InterPro" id="IPR008457">
    <property type="entry name" value="Cu-R_CopD_dom"/>
</dbReference>
<dbReference type="InterPro" id="IPR032694">
    <property type="entry name" value="CopC/D"/>
</dbReference>
<evidence type="ECO:0000256" key="2">
    <source>
        <dbReference type="ARBA" id="ARBA00022475"/>
    </source>
</evidence>
<comment type="subcellular location">
    <subcellularLocation>
        <location evidence="1">Cell membrane</location>
        <topology evidence="1">Multi-pass membrane protein</topology>
    </subcellularLocation>
</comment>
<dbReference type="EMBL" id="WNDQ01000024">
    <property type="protein sequence ID" value="KAF1021252.1"/>
    <property type="molecule type" value="Genomic_DNA"/>
</dbReference>
<organism evidence="8 9">
    <name type="scientific">Paracidovorax wautersii</name>
    <dbReference type="NCBI Taxonomy" id="1177982"/>
    <lineage>
        <taxon>Bacteria</taxon>
        <taxon>Pseudomonadati</taxon>
        <taxon>Pseudomonadota</taxon>
        <taxon>Betaproteobacteria</taxon>
        <taxon>Burkholderiales</taxon>
        <taxon>Comamonadaceae</taxon>
        <taxon>Paracidovorax</taxon>
    </lineage>
</organism>
<evidence type="ECO:0000256" key="5">
    <source>
        <dbReference type="ARBA" id="ARBA00023136"/>
    </source>
</evidence>
<dbReference type="PANTHER" id="PTHR34820">
    <property type="entry name" value="INNER MEMBRANE PROTEIN YEBZ"/>
    <property type="match status" value="1"/>
</dbReference>
<reference evidence="9" key="1">
    <citation type="journal article" date="2020" name="MBio">
        <title>Horizontal gene transfer to a defensive symbiont with a reduced genome amongst a multipartite beetle microbiome.</title>
        <authorList>
            <person name="Waterworth S.C."/>
            <person name="Florez L.V."/>
            <person name="Rees E.R."/>
            <person name="Hertweck C."/>
            <person name="Kaltenpoth M."/>
            <person name="Kwan J.C."/>
        </authorList>
    </citation>
    <scope>NUCLEOTIDE SEQUENCE [LARGE SCALE GENOMIC DNA]</scope>
</reference>
<feature type="transmembrane region" description="Helical" evidence="6">
    <location>
        <begin position="12"/>
        <end position="33"/>
    </location>
</feature>
<dbReference type="GO" id="GO:0005886">
    <property type="term" value="C:plasma membrane"/>
    <property type="evidence" value="ECO:0007669"/>
    <property type="project" value="UniProtKB-SubCell"/>
</dbReference>
<feature type="transmembrane region" description="Helical" evidence="6">
    <location>
        <begin position="197"/>
        <end position="214"/>
    </location>
</feature>
<feature type="transmembrane region" description="Helical" evidence="6">
    <location>
        <begin position="127"/>
        <end position="143"/>
    </location>
</feature>
<keyword evidence="3 6" id="KW-0812">Transmembrane</keyword>
<dbReference type="Proteomes" id="UP000461670">
    <property type="component" value="Unassembled WGS sequence"/>
</dbReference>
<evidence type="ECO:0000256" key="6">
    <source>
        <dbReference type="SAM" id="Phobius"/>
    </source>
</evidence>
<protein>
    <submittedName>
        <fullName evidence="8">Copper resistance protein D</fullName>
    </submittedName>
</protein>
<feature type="transmembrane region" description="Helical" evidence="6">
    <location>
        <begin position="278"/>
        <end position="297"/>
    </location>
</feature>
<evidence type="ECO:0000256" key="1">
    <source>
        <dbReference type="ARBA" id="ARBA00004651"/>
    </source>
</evidence>
<dbReference type="PANTHER" id="PTHR34820:SF4">
    <property type="entry name" value="INNER MEMBRANE PROTEIN YEBZ"/>
    <property type="match status" value="1"/>
</dbReference>